<organism evidence="1 2">
    <name type="scientific">Candidatus Liptonbacteria bacterium RIFCSPLOWO2_01_FULL_56_20</name>
    <dbReference type="NCBI Taxonomy" id="1798652"/>
    <lineage>
        <taxon>Bacteria</taxon>
        <taxon>Candidatus Liptoniibacteriota</taxon>
    </lineage>
</organism>
<evidence type="ECO:0000313" key="2">
    <source>
        <dbReference type="Proteomes" id="UP000178495"/>
    </source>
</evidence>
<dbReference type="Proteomes" id="UP000178495">
    <property type="component" value="Unassembled WGS sequence"/>
</dbReference>
<sequence>MKKNKRTPLVITVVLAAAIGLLGFNNFVGRRIPEQDASASVPCINPALPTPSQYHIHPHLRIVINDEPQAIPGGIGLAVTDCERAVHTHDATGEIHIEPNFYQEFTLADFFGVWGKPFSKDQLLDFASGDGHEIVMAVDGRISQNFERLVLKDGQDILIEYRKTGVAGI</sequence>
<dbReference type="STRING" id="1798652.A3A43_00985"/>
<protein>
    <submittedName>
        <fullName evidence="1">Uncharacterized protein</fullName>
    </submittedName>
</protein>
<accession>A0A1G2CKJ4</accession>
<evidence type="ECO:0000313" key="1">
    <source>
        <dbReference type="EMBL" id="OGZ01732.1"/>
    </source>
</evidence>
<reference evidence="1 2" key="1">
    <citation type="journal article" date="2016" name="Nat. Commun.">
        <title>Thousands of microbial genomes shed light on interconnected biogeochemical processes in an aquifer system.</title>
        <authorList>
            <person name="Anantharaman K."/>
            <person name="Brown C.T."/>
            <person name="Hug L.A."/>
            <person name="Sharon I."/>
            <person name="Castelle C.J."/>
            <person name="Probst A.J."/>
            <person name="Thomas B.C."/>
            <person name="Singh A."/>
            <person name="Wilkins M.J."/>
            <person name="Karaoz U."/>
            <person name="Brodie E.L."/>
            <person name="Williams K.H."/>
            <person name="Hubbard S.S."/>
            <person name="Banfield J.F."/>
        </authorList>
    </citation>
    <scope>NUCLEOTIDE SEQUENCE [LARGE SCALE GENOMIC DNA]</scope>
</reference>
<dbReference type="EMBL" id="MHLC01000005">
    <property type="protein sequence ID" value="OGZ01732.1"/>
    <property type="molecule type" value="Genomic_DNA"/>
</dbReference>
<dbReference type="AlphaFoldDB" id="A0A1G2CKJ4"/>
<name>A0A1G2CKJ4_9BACT</name>
<gene>
    <name evidence="1" type="ORF">A3A43_00985</name>
</gene>
<comment type="caution">
    <text evidence="1">The sequence shown here is derived from an EMBL/GenBank/DDBJ whole genome shotgun (WGS) entry which is preliminary data.</text>
</comment>
<proteinExistence type="predicted"/>